<dbReference type="AlphaFoldDB" id="A0A3D9AWI4"/>
<dbReference type="InterPro" id="IPR050570">
    <property type="entry name" value="Cell_wall_metabolism_enzyme"/>
</dbReference>
<comment type="caution">
    <text evidence="2">The sequence shown here is derived from an EMBL/GenBank/DDBJ whole genome shotgun (WGS) entry which is preliminary data.</text>
</comment>
<dbReference type="RefSeq" id="WP_116099364.1">
    <property type="nucleotide sequence ID" value="NZ_QNVU01000035.1"/>
</dbReference>
<dbReference type="SUPFAM" id="SSF51261">
    <property type="entry name" value="Duplicated hybrid motif"/>
    <property type="match status" value="2"/>
</dbReference>
<dbReference type="CDD" id="cd12797">
    <property type="entry name" value="M23_peptidase"/>
    <property type="match status" value="1"/>
</dbReference>
<dbReference type="GO" id="GO:0004222">
    <property type="term" value="F:metalloendopeptidase activity"/>
    <property type="evidence" value="ECO:0007669"/>
    <property type="project" value="TreeGrafter"/>
</dbReference>
<proteinExistence type="predicted"/>
<dbReference type="Proteomes" id="UP000256924">
    <property type="component" value="Unassembled WGS sequence"/>
</dbReference>
<name>A0A3D9AWI4_9FLAO</name>
<sequence length="742" mass="82670">MSKQGVSKISGNPSPVVGEKTTYRVTDWYPATPAGERNPAVVTWELFKKRPDGSFTTTNIKKVGDGSFTFGEVAAKNTYRLEAYLHQPEGKGSTTIDITPQPGEIPKINKVELRYADDSLGTVFSYQEKLVANAQCVNLAGKKLLFTLWEDDAAGEGHNSKNKFVDSKEAVVSRTGTATAEFILTKALMQKASQGERDLKELEFYVTVEYYKDRKHASENRVIKNPEYKPPVQPSQAPKSTPKATGSPAASKPDSKKETSGVFDSFTETVRNTWNELWDWAESKGTVKPDKKPTTPKPEGKTTSVVNGETKDSCLCKETKLFWGKHFTCQERKKIIEISHRLGCKPDYLTSAMALETGGTFNPAIVNSLGYTGLIQIGTTAAADINRRKGTNVTAGKNGNLKNMTKLEQLTYVEYYLEPYKGKLNTLADFYLAILMPVDCGRGNERNHVVFDKNLQLDYDKNNKVIKNTKWVRQKAYQQNPAFFKEGKNETGRTYVWEIAEEIEKWYNKGEANAETSFSCQKSAAPAKVEQQSGKWHDPVDNPRLTKYNYGGNVKPSSGTYGWCRRNSNGSKKYHSGFDFFAIPGKDKVYATLKGNIHQVRYSATAGWIVRVKIQNVKDLLEQEKKVAYKTQFTDELKGINIKETDDVYFIYMHLDSVSVTEADANAKKEVDAGTVLGYAGVSGSIASGGRAPHLHLEVATVLDAYGKGESVRTNPARFVKLNSYDTKDQDEAAKTSHTYKK</sequence>
<dbReference type="PANTHER" id="PTHR21666:SF289">
    <property type="entry name" value="L-ALA--D-GLU ENDOPEPTIDASE"/>
    <property type="match status" value="1"/>
</dbReference>
<feature type="region of interest" description="Disordered" evidence="1">
    <location>
        <begin position="285"/>
        <end position="305"/>
    </location>
</feature>
<gene>
    <name evidence="2" type="ORF">DRF68_15460</name>
</gene>
<accession>A0A3D9AWI4</accession>
<dbReference type="InterPro" id="IPR011055">
    <property type="entry name" value="Dup_hybrid_motif"/>
</dbReference>
<evidence type="ECO:0000313" key="2">
    <source>
        <dbReference type="EMBL" id="REC45522.1"/>
    </source>
</evidence>
<keyword evidence="3" id="KW-1185">Reference proteome</keyword>
<reference evidence="2 3" key="1">
    <citation type="journal article" date="2004" name="Emerg. Infect. Dis.">
        <title>Amoebae-resisting bacteria isolated from human nasal swabs by amoebal coculture.</title>
        <authorList>
            <person name="Greub G."/>
            <person name="La Scola B."/>
            <person name="Raoult D."/>
        </authorList>
    </citation>
    <scope>NUCLEOTIDE SEQUENCE [LARGE SCALE GENOMIC DNA]</scope>
    <source>
        <strain evidence="2 3">CCUG 51329</strain>
    </source>
</reference>
<evidence type="ECO:0000313" key="3">
    <source>
        <dbReference type="Proteomes" id="UP000256924"/>
    </source>
</evidence>
<feature type="region of interest" description="Disordered" evidence="1">
    <location>
        <begin position="221"/>
        <end position="262"/>
    </location>
</feature>
<feature type="compositionally biased region" description="Polar residues" evidence="1">
    <location>
        <begin position="234"/>
        <end position="244"/>
    </location>
</feature>
<organism evidence="2 3">
    <name type="scientific">Candidatus Chryseobacterium massiliense</name>
    <dbReference type="NCBI Taxonomy" id="204089"/>
    <lineage>
        <taxon>Bacteria</taxon>
        <taxon>Pseudomonadati</taxon>
        <taxon>Bacteroidota</taxon>
        <taxon>Flavobacteriia</taxon>
        <taxon>Flavobacteriales</taxon>
        <taxon>Weeksellaceae</taxon>
        <taxon>Chryseobacterium group</taxon>
        <taxon>Chryseobacterium</taxon>
    </lineage>
</organism>
<dbReference type="Gene3D" id="2.70.70.10">
    <property type="entry name" value="Glucose Permease (Domain IIA)"/>
    <property type="match status" value="1"/>
</dbReference>
<dbReference type="PANTHER" id="PTHR21666">
    <property type="entry name" value="PEPTIDASE-RELATED"/>
    <property type="match status" value="1"/>
</dbReference>
<protein>
    <submittedName>
        <fullName evidence="2">Uncharacterized protein</fullName>
    </submittedName>
</protein>
<evidence type="ECO:0000256" key="1">
    <source>
        <dbReference type="SAM" id="MobiDB-lite"/>
    </source>
</evidence>
<dbReference type="EMBL" id="QNVU01000035">
    <property type="protein sequence ID" value="REC45522.1"/>
    <property type="molecule type" value="Genomic_DNA"/>
</dbReference>